<evidence type="ECO:0000256" key="1">
    <source>
        <dbReference type="ARBA" id="ARBA00022723"/>
    </source>
</evidence>
<evidence type="ECO:0000313" key="9">
    <source>
        <dbReference type="EMBL" id="KAJ3254250.1"/>
    </source>
</evidence>
<gene>
    <name evidence="9" type="ORF">HK103_007303</name>
</gene>
<dbReference type="GO" id="GO:0006351">
    <property type="term" value="P:DNA-templated transcription"/>
    <property type="evidence" value="ECO:0007669"/>
    <property type="project" value="InterPro"/>
</dbReference>
<evidence type="ECO:0000256" key="4">
    <source>
        <dbReference type="ARBA" id="ARBA00023125"/>
    </source>
</evidence>
<dbReference type="InterPro" id="IPR051615">
    <property type="entry name" value="Transcr_Regulatory_Elem"/>
</dbReference>
<evidence type="ECO:0000256" key="6">
    <source>
        <dbReference type="ARBA" id="ARBA00023242"/>
    </source>
</evidence>
<evidence type="ECO:0000256" key="7">
    <source>
        <dbReference type="SAM" id="MobiDB-lite"/>
    </source>
</evidence>
<sequence>MFQEDKGLIPKFSHSIFEERPATTGGILDFDTDFAFNFGLDINSINNNLNNVDIPLENVKPSAYNPVTQPLTIDPEVLNLYTQLNPKLALQSDLDMFLQSTLSNNTVPQDDTFLYGAPTNLTIPELSNIPATFYMHLIAMFFTYYHPIVPVIQESNFLENLVPNNNHHPMLMNVIYAIGCHYSKSPYLYQVPFYTPQKATEYFINRALVSTPAPETWKNINTNTLAVTQATILLSSCDFIGDKTHTWMMTGMALRLALKFEFFSDSVGYDFLTVCNNTSKFHVKCSVEERKRVWWSALLLDVFSSLSTGNPLTINEADFAETMITPQNLMKKPSTGLSKTTFNLIQNQADVFATSTSNEPDKWMPFFSGFPKDTIFGASDMSSECFARPSVGFFQVNHLFSKVDSTAHLIELSYITRRVIRFNSLRSLPEPRAIVPASLYSLLSTNNLDINRIHDTMILWYENLPSDLRLWGNLEILANGNEVELNAHCNIKEGVRLSSIAVMVNVLYFATLSLLHQRNAETTELNAQPDQPPTSSKPQSFKTSSSMLSRGVFESPAILKMAYKAQVFLLKKVYGQFMPPAPTTIPPSEIVASPIIATLLMITSSALINQQEFAFKLIDHQTFNGVGEVRDSQGVEPLESVVLPVLDNTAQLWPVASNYATSLRQIMGGIRETLRVKAPVSNLWQQNVPKEVPEYPQFSKMSDLPSTVPQFQMFPTNSQMNSSNIMTAATSVVQTSNPFQNSGNAPKDTERSFRDLRNEFEDEFLL</sequence>
<dbReference type="GO" id="GO:0003677">
    <property type="term" value="F:DNA binding"/>
    <property type="evidence" value="ECO:0007669"/>
    <property type="project" value="UniProtKB-KW"/>
</dbReference>
<evidence type="ECO:0000259" key="8">
    <source>
        <dbReference type="SMART" id="SM00906"/>
    </source>
</evidence>
<dbReference type="CDD" id="cd12148">
    <property type="entry name" value="fungal_TF_MHR"/>
    <property type="match status" value="1"/>
</dbReference>
<evidence type="ECO:0000256" key="3">
    <source>
        <dbReference type="ARBA" id="ARBA00023015"/>
    </source>
</evidence>
<reference evidence="9" key="1">
    <citation type="submission" date="2020-05" db="EMBL/GenBank/DDBJ databases">
        <title>Phylogenomic resolution of chytrid fungi.</title>
        <authorList>
            <person name="Stajich J.E."/>
            <person name="Amses K."/>
            <person name="Simmons R."/>
            <person name="Seto K."/>
            <person name="Myers J."/>
            <person name="Bonds A."/>
            <person name="Quandt C.A."/>
            <person name="Barry K."/>
            <person name="Liu P."/>
            <person name="Grigoriev I."/>
            <person name="Longcore J.E."/>
            <person name="James T.Y."/>
        </authorList>
    </citation>
    <scope>NUCLEOTIDE SEQUENCE</scope>
    <source>
        <strain evidence="9">PLAUS21</strain>
    </source>
</reference>
<keyword evidence="10" id="KW-1185">Reference proteome</keyword>
<dbReference type="SMART" id="SM00906">
    <property type="entry name" value="Fungal_trans"/>
    <property type="match status" value="1"/>
</dbReference>
<keyword evidence="2" id="KW-0862">Zinc</keyword>
<proteinExistence type="predicted"/>
<feature type="compositionally biased region" description="Low complexity" evidence="7">
    <location>
        <begin position="533"/>
        <end position="543"/>
    </location>
</feature>
<keyword evidence="4" id="KW-0238">DNA-binding</keyword>
<organism evidence="9 10">
    <name type="scientific">Boothiomyces macroporosus</name>
    <dbReference type="NCBI Taxonomy" id="261099"/>
    <lineage>
        <taxon>Eukaryota</taxon>
        <taxon>Fungi</taxon>
        <taxon>Fungi incertae sedis</taxon>
        <taxon>Chytridiomycota</taxon>
        <taxon>Chytridiomycota incertae sedis</taxon>
        <taxon>Chytridiomycetes</taxon>
        <taxon>Rhizophydiales</taxon>
        <taxon>Terramycetaceae</taxon>
        <taxon>Boothiomyces</taxon>
    </lineage>
</organism>
<keyword evidence="5" id="KW-0804">Transcription</keyword>
<feature type="region of interest" description="Disordered" evidence="7">
    <location>
        <begin position="524"/>
        <end position="543"/>
    </location>
</feature>
<dbReference type="InterPro" id="IPR007219">
    <property type="entry name" value="XnlR_reg_dom"/>
</dbReference>
<dbReference type="EMBL" id="JADGKB010000089">
    <property type="protein sequence ID" value="KAJ3254250.1"/>
    <property type="molecule type" value="Genomic_DNA"/>
</dbReference>
<evidence type="ECO:0000313" key="10">
    <source>
        <dbReference type="Proteomes" id="UP001210925"/>
    </source>
</evidence>
<evidence type="ECO:0000256" key="5">
    <source>
        <dbReference type="ARBA" id="ARBA00023163"/>
    </source>
</evidence>
<dbReference type="AlphaFoldDB" id="A0AAD5UFZ8"/>
<dbReference type="GO" id="GO:0008270">
    <property type="term" value="F:zinc ion binding"/>
    <property type="evidence" value="ECO:0007669"/>
    <property type="project" value="InterPro"/>
</dbReference>
<feature type="domain" description="Xylanolytic transcriptional activator regulatory" evidence="8">
    <location>
        <begin position="246"/>
        <end position="329"/>
    </location>
</feature>
<accession>A0AAD5UFZ8</accession>
<dbReference type="PANTHER" id="PTHR31313">
    <property type="entry name" value="TY1 ENHANCER ACTIVATOR"/>
    <property type="match status" value="1"/>
</dbReference>
<name>A0AAD5UFZ8_9FUNG</name>
<dbReference type="Proteomes" id="UP001210925">
    <property type="component" value="Unassembled WGS sequence"/>
</dbReference>
<protein>
    <recommendedName>
        <fullName evidence="8">Xylanolytic transcriptional activator regulatory domain-containing protein</fullName>
    </recommendedName>
</protein>
<dbReference type="Pfam" id="PF04082">
    <property type="entry name" value="Fungal_trans"/>
    <property type="match status" value="1"/>
</dbReference>
<comment type="caution">
    <text evidence="9">The sequence shown here is derived from an EMBL/GenBank/DDBJ whole genome shotgun (WGS) entry which is preliminary data.</text>
</comment>
<evidence type="ECO:0000256" key="2">
    <source>
        <dbReference type="ARBA" id="ARBA00022833"/>
    </source>
</evidence>
<dbReference type="PANTHER" id="PTHR31313:SF81">
    <property type="entry name" value="TY1 ENHANCER ACTIVATOR"/>
    <property type="match status" value="1"/>
</dbReference>
<keyword evidence="3" id="KW-0805">Transcription regulation</keyword>
<keyword evidence="6" id="KW-0539">Nucleus</keyword>
<keyword evidence="1" id="KW-0479">Metal-binding</keyword>